<feature type="compositionally biased region" description="Acidic residues" evidence="3">
    <location>
        <begin position="115"/>
        <end position="124"/>
    </location>
</feature>
<sequence>MADSPTRSNMDSPDASVMSGKKSRQDNQSRQSGRVTFPNSAKSSSNHSVLSDDTAPAGNPFKMPPDSDIFLMRDKERQRKKQERLRQRDLKVHEKTTYASKVNFKTAQMIKPTDSDDEKDEEETDKAVAVKDDPQFTIAVTRDRHVEKESLAEYIAKKREMFLVQYSLGVKRDETQKLEEIAQAEERKLELAEQYLEEDAAMFDEFLKENDANSNEAVKIAELETKAKLEKVQEIKRINANMMSIKSEISKYEDTLKEYQMYRVFLENLTPPEIKQDMDSRKQKKREERRRVREKERAAQRTTSDLVQEKPDTEQESTISTVTESDDDSDEDLELFFTDPQQLLDIFAELEEQNLSLIQNSQETEEALEEMKQTIKLTKQKMEKETAILKEQIDKLNTQIRKEEKRAEDLKIKANTSSMNGKKMLTNIENRLEELFEQIETMPQDKVEAAEKAKDKERRLKLREEKMEQQRLHQEERTGRKLVFRSEPPRHKKKEDDRNDLQSKEEEELAYFFNIATTQESHN</sequence>
<reference evidence="5" key="1">
    <citation type="submission" date="2022-11" db="EMBL/GenBank/DDBJ databases">
        <title>Centuries of genome instability and evolution in soft-shell clam transmissible cancer (bioRxiv).</title>
        <authorList>
            <person name="Hart S.F.M."/>
            <person name="Yonemitsu M.A."/>
            <person name="Giersch R.M."/>
            <person name="Beal B.F."/>
            <person name="Arriagada G."/>
            <person name="Davis B.W."/>
            <person name="Ostrander E.A."/>
            <person name="Goff S.P."/>
            <person name="Metzger M.J."/>
        </authorList>
    </citation>
    <scope>NUCLEOTIDE SEQUENCE</scope>
    <source>
        <strain evidence="5">MELC-2E11</strain>
        <tissue evidence="5">Siphon/mantle</tissue>
    </source>
</reference>
<keyword evidence="6" id="KW-1185">Reference proteome</keyword>
<dbReference type="Pfam" id="PF13863">
    <property type="entry name" value="DUF4200"/>
    <property type="match status" value="1"/>
</dbReference>
<feature type="compositionally biased region" description="Basic and acidic residues" evidence="3">
    <location>
        <begin position="446"/>
        <end position="479"/>
    </location>
</feature>
<feature type="coiled-coil region" evidence="2">
    <location>
        <begin position="347"/>
        <end position="413"/>
    </location>
</feature>
<feature type="compositionally biased region" description="Basic and acidic residues" evidence="3">
    <location>
        <begin position="274"/>
        <end position="299"/>
    </location>
</feature>
<dbReference type="InterPro" id="IPR025252">
    <property type="entry name" value="DUF4200"/>
</dbReference>
<feature type="region of interest" description="Disordered" evidence="3">
    <location>
        <begin position="106"/>
        <end position="130"/>
    </location>
</feature>
<evidence type="ECO:0000256" key="3">
    <source>
        <dbReference type="SAM" id="MobiDB-lite"/>
    </source>
</evidence>
<feature type="coiled-coil region" evidence="2">
    <location>
        <begin position="174"/>
        <end position="201"/>
    </location>
</feature>
<feature type="region of interest" description="Disordered" evidence="3">
    <location>
        <begin position="446"/>
        <end position="507"/>
    </location>
</feature>
<organism evidence="5 6">
    <name type="scientific">Mya arenaria</name>
    <name type="common">Soft-shell clam</name>
    <dbReference type="NCBI Taxonomy" id="6604"/>
    <lineage>
        <taxon>Eukaryota</taxon>
        <taxon>Metazoa</taxon>
        <taxon>Spiralia</taxon>
        <taxon>Lophotrochozoa</taxon>
        <taxon>Mollusca</taxon>
        <taxon>Bivalvia</taxon>
        <taxon>Autobranchia</taxon>
        <taxon>Heteroconchia</taxon>
        <taxon>Euheterodonta</taxon>
        <taxon>Imparidentia</taxon>
        <taxon>Neoheterodontei</taxon>
        <taxon>Myida</taxon>
        <taxon>Myoidea</taxon>
        <taxon>Myidae</taxon>
        <taxon>Mya</taxon>
    </lineage>
</organism>
<proteinExistence type="predicted"/>
<evidence type="ECO:0000256" key="2">
    <source>
        <dbReference type="SAM" id="Coils"/>
    </source>
</evidence>
<dbReference type="InterPro" id="IPR051147">
    <property type="entry name" value="CFAP_domain-containing"/>
</dbReference>
<feature type="domain" description="DUF4200" evidence="4">
    <location>
        <begin position="154"/>
        <end position="271"/>
    </location>
</feature>
<evidence type="ECO:0000313" key="6">
    <source>
        <dbReference type="Proteomes" id="UP001164746"/>
    </source>
</evidence>
<dbReference type="PANTHER" id="PTHR21683">
    <property type="entry name" value="COILED-COIL DOMAIN-CONTAINING PROTEIN 42 LIKE-2-LIKE-RELATED"/>
    <property type="match status" value="1"/>
</dbReference>
<name>A0ABY7FXE8_MYAAR</name>
<gene>
    <name evidence="5" type="ORF">MAR_011668</name>
</gene>
<evidence type="ECO:0000259" key="4">
    <source>
        <dbReference type="Pfam" id="PF13863"/>
    </source>
</evidence>
<dbReference type="Proteomes" id="UP001164746">
    <property type="component" value="Chromosome 14"/>
</dbReference>
<feature type="compositionally biased region" description="Basic and acidic residues" evidence="3">
    <location>
        <begin position="494"/>
        <end position="504"/>
    </location>
</feature>
<feature type="compositionally biased region" description="Basic and acidic residues" evidence="3">
    <location>
        <begin position="84"/>
        <end position="94"/>
    </location>
</feature>
<evidence type="ECO:0000313" key="5">
    <source>
        <dbReference type="EMBL" id="WAR25964.1"/>
    </source>
</evidence>
<protein>
    <submittedName>
        <fullName evidence="5">CP100-like protein</fullName>
    </submittedName>
</protein>
<evidence type="ECO:0000256" key="1">
    <source>
        <dbReference type="ARBA" id="ARBA00023054"/>
    </source>
</evidence>
<feature type="region of interest" description="Disordered" evidence="3">
    <location>
        <begin position="1"/>
        <end position="94"/>
    </location>
</feature>
<keyword evidence="1 2" id="KW-0175">Coiled coil</keyword>
<feature type="region of interest" description="Disordered" evidence="3">
    <location>
        <begin position="274"/>
        <end position="330"/>
    </location>
</feature>
<dbReference type="EMBL" id="CP111025">
    <property type="protein sequence ID" value="WAR25964.1"/>
    <property type="molecule type" value="Genomic_DNA"/>
</dbReference>
<feature type="compositionally biased region" description="Polar residues" evidence="3">
    <location>
        <begin position="1"/>
        <end position="11"/>
    </location>
</feature>
<accession>A0ABY7FXE8</accession>
<dbReference type="PANTHER" id="PTHR21683:SF3">
    <property type="entry name" value="CILIA AND FLAGELLA ASSOCIATED PROTEIN 100"/>
    <property type="match status" value="1"/>
</dbReference>
<feature type="compositionally biased region" description="Polar residues" evidence="3">
    <location>
        <begin position="26"/>
        <end position="51"/>
    </location>
</feature>